<evidence type="ECO:0000313" key="2">
    <source>
        <dbReference type="EMBL" id="PSL57561.1"/>
    </source>
</evidence>
<protein>
    <submittedName>
        <fullName evidence="2">Uncharacterized protein</fullName>
    </submittedName>
</protein>
<dbReference type="AlphaFoldDB" id="A0A2P8IGG9"/>
<organism evidence="2 3">
    <name type="scientific">Saccharothrix carnea</name>
    <dbReference type="NCBI Taxonomy" id="1280637"/>
    <lineage>
        <taxon>Bacteria</taxon>
        <taxon>Bacillati</taxon>
        <taxon>Actinomycetota</taxon>
        <taxon>Actinomycetes</taxon>
        <taxon>Pseudonocardiales</taxon>
        <taxon>Pseudonocardiaceae</taxon>
        <taxon>Saccharothrix</taxon>
    </lineage>
</organism>
<reference evidence="2 3" key="1">
    <citation type="submission" date="2018-03" db="EMBL/GenBank/DDBJ databases">
        <title>Genomic Encyclopedia of Type Strains, Phase III (KMG-III): the genomes of soil and plant-associated and newly described type strains.</title>
        <authorList>
            <person name="Whitman W."/>
        </authorList>
    </citation>
    <scope>NUCLEOTIDE SEQUENCE [LARGE SCALE GENOMIC DNA]</scope>
    <source>
        <strain evidence="2 3">CGMCC 4.7097</strain>
    </source>
</reference>
<dbReference type="Proteomes" id="UP000241118">
    <property type="component" value="Unassembled WGS sequence"/>
</dbReference>
<accession>A0A2P8IGG9</accession>
<evidence type="ECO:0000256" key="1">
    <source>
        <dbReference type="SAM" id="MobiDB-lite"/>
    </source>
</evidence>
<feature type="compositionally biased region" description="Basic and acidic residues" evidence="1">
    <location>
        <begin position="1"/>
        <end position="14"/>
    </location>
</feature>
<comment type="caution">
    <text evidence="2">The sequence shown here is derived from an EMBL/GenBank/DDBJ whole genome shotgun (WGS) entry which is preliminary data.</text>
</comment>
<dbReference type="EMBL" id="PYAX01000002">
    <property type="protein sequence ID" value="PSL57561.1"/>
    <property type="molecule type" value="Genomic_DNA"/>
</dbReference>
<name>A0A2P8IGG9_SACCR</name>
<evidence type="ECO:0000313" key="3">
    <source>
        <dbReference type="Proteomes" id="UP000241118"/>
    </source>
</evidence>
<proteinExistence type="predicted"/>
<feature type="compositionally biased region" description="Gly residues" evidence="1">
    <location>
        <begin position="22"/>
        <end position="34"/>
    </location>
</feature>
<dbReference type="RefSeq" id="WP_181320029.1">
    <property type="nucleotide sequence ID" value="NZ_PYAX01000002.1"/>
</dbReference>
<gene>
    <name evidence="2" type="ORF">B0I31_102540</name>
</gene>
<sequence length="47" mass="5015">MDEWDADTRVDSTGDGRLPGRRSGGGGRLDGGYLVGSCPRAHPDSRR</sequence>
<keyword evidence="3" id="KW-1185">Reference proteome</keyword>
<feature type="region of interest" description="Disordered" evidence="1">
    <location>
        <begin position="1"/>
        <end position="47"/>
    </location>
</feature>